<organism evidence="1">
    <name type="scientific">Rhizophora mucronata</name>
    <name type="common">Asiatic mangrove</name>
    <dbReference type="NCBI Taxonomy" id="61149"/>
    <lineage>
        <taxon>Eukaryota</taxon>
        <taxon>Viridiplantae</taxon>
        <taxon>Streptophyta</taxon>
        <taxon>Embryophyta</taxon>
        <taxon>Tracheophyta</taxon>
        <taxon>Spermatophyta</taxon>
        <taxon>Magnoliopsida</taxon>
        <taxon>eudicotyledons</taxon>
        <taxon>Gunneridae</taxon>
        <taxon>Pentapetalae</taxon>
        <taxon>rosids</taxon>
        <taxon>fabids</taxon>
        <taxon>Malpighiales</taxon>
        <taxon>Rhizophoraceae</taxon>
        <taxon>Rhizophora</taxon>
    </lineage>
</organism>
<evidence type="ECO:0000313" key="1">
    <source>
        <dbReference type="EMBL" id="MBX43428.1"/>
    </source>
</evidence>
<dbReference type="AlphaFoldDB" id="A0A2P2NLS0"/>
<reference evidence="1" key="1">
    <citation type="submission" date="2018-02" db="EMBL/GenBank/DDBJ databases">
        <title>Rhizophora mucronata_Transcriptome.</title>
        <authorList>
            <person name="Meera S.P."/>
            <person name="Sreeshan A."/>
            <person name="Augustine A."/>
        </authorList>
    </citation>
    <scope>NUCLEOTIDE SEQUENCE</scope>
    <source>
        <tissue evidence="1">Leaf</tissue>
    </source>
</reference>
<name>A0A2P2NLS0_RHIMU</name>
<protein>
    <submittedName>
        <fullName evidence="1">Uncharacterized protein</fullName>
    </submittedName>
</protein>
<accession>A0A2P2NLS0</accession>
<dbReference type="EMBL" id="GGEC01062944">
    <property type="protein sequence ID" value="MBX43428.1"/>
    <property type="molecule type" value="Transcribed_RNA"/>
</dbReference>
<proteinExistence type="predicted"/>
<sequence length="33" mass="4150">MYIYLSAYTACKLRYIHEQKHQTWYKSVCNFLF</sequence>